<name>A0A8S1CJU0_9INSE</name>
<feature type="domain" description="Homologous-pairing protein 2 winged helix" evidence="7">
    <location>
        <begin position="12"/>
        <end position="68"/>
    </location>
</feature>
<feature type="region of interest" description="Disordered" evidence="6">
    <location>
        <begin position="135"/>
        <end position="167"/>
    </location>
</feature>
<evidence type="ECO:0000256" key="5">
    <source>
        <dbReference type="ARBA" id="ARBA00023254"/>
    </source>
</evidence>
<dbReference type="GO" id="GO:0120231">
    <property type="term" value="C:DNA recombinase auxiliary factor complex"/>
    <property type="evidence" value="ECO:0007669"/>
    <property type="project" value="TreeGrafter"/>
</dbReference>
<keyword evidence="9" id="KW-1185">Reference proteome</keyword>
<keyword evidence="4" id="KW-0539">Nucleus</keyword>
<dbReference type="AlphaFoldDB" id="A0A8S1CJU0"/>
<dbReference type="PANTHER" id="PTHR15938:SF0">
    <property type="entry name" value="HOMOLOGOUS-PAIRING PROTEIN 2 HOMOLOG"/>
    <property type="match status" value="1"/>
</dbReference>
<dbReference type="GO" id="GO:0003690">
    <property type="term" value="F:double-stranded DNA binding"/>
    <property type="evidence" value="ECO:0007669"/>
    <property type="project" value="TreeGrafter"/>
</dbReference>
<dbReference type="GO" id="GO:0120230">
    <property type="term" value="F:recombinase activator activity"/>
    <property type="evidence" value="ECO:0007669"/>
    <property type="project" value="TreeGrafter"/>
</dbReference>
<evidence type="ECO:0000256" key="2">
    <source>
        <dbReference type="ARBA" id="ARBA00007922"/>
    </source>
</evidence>
<dbReference type="PANTHER" id="PTHR15938">
    <property type="entry name" value="TBP-1 INTERACTING PROTEIN"/>
    <property type="match status" value="1"/>
</dbReference>
<gene>
    <name evidence="8" type="ORF">CLODIP_2_CD04252</name>
</gene>
<accession>A0A8S1CJU0</accession>
<dbReference type="EMBL" id="CADEPI010000047">
    <property type="protein sequence ID" value="CAB3369683.1"/>
    <property type="molecule type" value="Genomic_DNA"/>
</dbReference>
<dbReference type="OrthoDB" id="272266at2759"/>
<dbReference type="InterPro" id="IPR010776">
    <property type="entry name" value="Hop2_WH_dom"/>
</dbReference>
<feature type="compositionally biased region" description="Basic and acidic residues" evidence="6">
    <location>
        <begin position="135"/>
        <end position="151"/>
    </location>
</feature>
<evidence type="ECO:0000256" key="6">
    <source>
        <dbReference type="SAM" id="MobiDB-lite"/>
    </source>
</evidence>
<evidence type="ECO:0000259" key="7">
    <source>
        <dbReference type="Pfam" id="PF07106"/>
    </source>
</evidence>
<reference evidence="8 9" key="1">
    <citation type="submission" date="2020-04" db="EMBL/GenBank/DDBJ databases">
        <authorList>
            <person name="Alioto T."/>
            <person name="Alioto T."/>
            <person name="Gomez Garrido J."/>
        </authorList>
    </citation>
    <scope>NUCLEOTIDE SEQUENCE [LARGE SCALE GENOMIC DNA]</scope>
</reference>
<dbReference type="InterPro" id="IPR036388">
    <property type="entry name" value="WH-like_DNA-bd_sf"/>
</dbReference>
<dbReference type="GO" id="GO:0010774">
    <property type="term" value="P:meiotic strand invasion involved in reciprocal meiotic recombination"/>
    <property type="evidence" value="ECO:0007669"/>
    <property type="project" value="TreeGrafter"/>
</dbReference>
<comment type="similarity">
    <text evidence="2">Belongs to the HOP2 family.</text>
</comment>
<evidence type="ECO:0000256" key="3">
    <source>
        <dbReference type="ARBA" id="ARBA00023172"/>
    </source>
</evidence>
<dbReference type="GO" id="GO:0007129">
    <property type="term" value="P:homologous chromosome pairing at meiosis"/>
    <property type="evidence" value="ECO:0007669"/>
    <property type="project" value="TreeGrafter"/>
</dbReference>
<dbReference type="GO" id="GO:0000794">
    <property type="term" value="C:condensed nuclear chromosome"/>
    <property type="evidence" value="ECO:0007669"/>
    <property type="project" value="TreeGrafter"/>
</dbReference>
<evidence type="ECO:0000256" key="1">
    <source>
        <dbReference type="ARBA" id="ARBA00004123"/>
    </source>
</evidence>
<dbReference type="GO" id="GO:0000709">
    <property type="term" value="P:meiotic joint molecule formation"/>
    <property type="evidence" value="ECO:0007669"/>
    <property type="project" value="TreeGrafter"/>
</dbReference>
<dbReference type="Proteomes" id="UP000494165">
    <property type="component" value="Unassembled WGS sequence"/>
</dbReference>
<dbReference type="Pfam" id="PF07106">
    <property type="entry name" value="WHD_TBPIP"/>
    <property type="match status" value="1"/>
</dbReference>
<keyword evidence="5" id="KW-0469">Meiosis</keyword>
<sequence>MSDEKGGKLSDTLLRLLRGTGRPFSVNALLKELPKDAKKANVEKVLGKLVDSEFVMEKTFGKKTLYWAKQSKVDSAKLLEQRNQLSEQIILLDKQLAATEETARKLEAELKQFTSKGKQDPDQKLSGPELDEAIKEQEKRVESLSAQRDRMAAAGGPKKSSKSKAEYEKAWRQRKRIVLDIMGAVLENSETLTKKDIIEQIGLETDEDAGVALPS</sequence>
<dbReference type="Gene3D" id="1.10.10.10">
    <property type="entry name" value="Winged helix-like DNA-binding domain superfamily/Winged helix DNA-binding domain"/>
    <property type="match status" value="1"/>
</dbReference>
<protein>
    <recommendedName>
        <fullName evidence="7">Homologous-pairing protein 2 winged helix domain-containing protein</fullName>
    </recommendedName>
</protein>
<evidence type="ECO:0000313" key="8">
    <source>
        <dbReference type="EMBL" id="CAB3369683.1"/>
    </source>
</evidence>
<evidence type="ECO:0000256" key="4">
    <source>
        <dbReference type="ARBA" id="ARBA00023242"/>
    </source>
</evidence>
<comment type="caution">
    <text evidence="8">The sequence shown here is derived from an EMBL/GenBank/DDBJ whole genome shotgun (WGS) entry which is preliminary data.</text>
</comment>
<comment type="subcellular location">
    <subcellularLocation>
        <location evidence="1">Nucleus</location>
    </subcellularLocation>
</comment>
<keyword evidence="3" id="KW-0233">DNA recombination</keyword>
<organism evidence="8 9">
    <name type="scientific">Cloeon dipterum</name>
    <dbReference type="NCBI Taxonomy" id="197152"/>
    <lineage>
        <taxon>Eukaryota</taxon>
        <taxon>Metazoa</taxon>
        <taxon>Ecdysozoa</taxon>
        <taxon>Arthropoda</taxon>
        <taxon>Hexapoda</taxon>
        <taxon>Insecta</taxon>
        <taxon>Pterygota</taxon>
        <taxon>Palaeoptera</taxon>
        <taxon>Ephemeroptera</taxon>
        <taxon>Pisciforma</taxon>
        <taxon>Baetidae</taxon>
        <taxon>Cloeon</taxon>
    </lineage>
</organism>
<proteinExistence type="inferred from homology"/>
<evidence type="ECO:0000313" key="9">
    <source>
        <dbReference type="Proteomes" id="UP000494165"/>
    </source>
</evidence>